<dbReference type="EMBL" id="JAACNO010002919">
    <property type="protein sequence ID" value="KAF4129828.1"/>
    <property type="molecule type" value="Genomic_DNA"/>
</dbReference>
<sequence>MELQSPPCSVSQVNNGNRFNACAMIAACFDADYVLNFESQIFDDCAGYTIAYDLTGNCDDMYPVVSEYLNDRPYPTFTRKGSASTTLAYGYDCVNVENAWYPIEIRTNFTTDNIMFSINKQLILTKMGFMINQLSFCGYASHGEGAIALVSLVRGALLELEDREKCDPSLADLHPNTYGLRINGAKRNRFMWLGSFYHHERNQFKSRASHWTGSLSIVYQSLAKHLSI</sequence>
<evidence type="ECO:0000313" key="2">
    <source>
        <dbReference type="Proteomes" id="UP000704712"/>
    </source>
</evidence>
<accession>A0A8S9TV64</accession>
<organism evidence="1 2">
    <name type="scientific">Phytophthora infestans</name>
    <name type="common">Potato late blight agent</name>
    <name type="synonym">Botrytis infestans</name>
    <dbReference type="NCBI Taxonomy" id="4787"/>
    <lineage>
        <taxon>Eukaryota</taxon>
        <taxon>Sar</taxon>
        <taxon>Stramenopiles</taxon>
        <taxon>Oomycota</taxon>
        <taxon>Peronosporomycetes</taxon>
        <taxon>Peronosporales</taxon>
        <taxon>Peronosporaceae</taxon>
        <taxon>Phytophthora</taxon>
    </lineage>
</organism>
<protein>
    <submittedName>
        <fullName evidence="1">Uncharacterized protein</fullName>
    </submittedName>
</protein>
<comment type="caution">
    <text evidence="1">The sequence shown here is derived from an EMBL/GenBank/DDBJ whole genome shotgun (WGS) entry which is preliminary data.</text>
</comment>
<dbReference type="AlphaFoldDB" id="A0A8S9TV64"/>
<name>A0A8S9TV64_PHYIN</name>
<dbReference type="Proteomes" id="UP000704712">
    <property type="component" value="Unassembled WGS sequence"/>
</dbReference>
<evidence type="ECO:0000313" key="1">
    <source>
        <dbReference type="EMBL" id="KAF4129828.1"/>
    </source>
</evidence>
<gene>
    <name evidence="1" type="ORF">GN958_ATG20994</name>
</gene>
<proteinExistence type="predicted"/>
<reference evidence="1" key="1">
    <citation type="submission" date="2020-03" db="EMBL/GenBank/DDBJ databases">
        <title>Hybrid Assembly of Korean Phytophthora infestans isolates.</title>
        <authorList>
            <person name="Prokchorchik M."/>
            <person name="Lee Y."/>
            <person name="Seo J."/>
            <person name="Cho J.-H."/>
            <person name="Park Y.-E."/>
            <person name="Jang D.-C."/>
            <person name="Im J.-S."/>
            <person name="Choi J.-G."/>
            <person name="Park H.-J."/>
            <person name="Lee G.-B."/>
            <person name="Lee Y.-G."/>
            <person name="Hong S.-Y."/>
            <person name="Cho K."/>
            <person name="Sohn K.H."/>
        </authorList>
    </citation>
    <scope>NUCLEOTIDE SEQUENCE</scope>
    <source>
        <strain evidence="1">KR_2_A2</strain>
    </source>
</reference>